<dbReference type="InterPro" id="IPR010651">
    <property type="entry name" value="Sugar_transport"/>
</dbReference>
<feature type="transmembrane region" description="Helical" evidence="7">
    <location>
        <begin position="101"/>
        <end position="122"/>
    </location>
</feature>
<reference evidence="8 9" key="1">
    <citation type="submission" date="2019-07" db="EMBL/GenBank/DDBJ databases">
        <authorList>
            <person name="Jastrzebski P J."/>
            <person name="Paukszto L."/>
            <person name="Jastrzebski P J."/>
        </authorList>
    </citation>
    <scope>NUCLEOTIDE SEQUENCE [LARGE SCALE GENOMIC DNA]</scope>
    <source>
        <strain evidence="8 9">WMS-il1</strain>
    </source>
</reference>
<feature type="transmembrane region" description="Helical" evidence="7">
    <location>
        <begin position="251"/>
        <end position="273"/>
    </location>
</feature>
<dbReference type="PANTHER" id="PTHR16119">
    <property type="entry name" value="TRANSMEMBRANE PROTEIN 144"/>
    <property type="match status" value="1"/>
</dbReference>
<keyword evidence="5 7" id="KW-0472">Membrane</keyword>
<dbReference type="AlphaFoldDB" id="A0A564ZBJ6"/>
<dbReference type="Pfam" id="PF07857">
    <property type="entry name" value="TMEM144"/>
    <property type="match status" value="2"/>
</dbReference>
<dbReference type="GO" id="GO:0016020">
    <property type="term" value="C:membrane"/>
    <property type="evidence" value="ECO:0007669"/>
    <property type="project" value="UniProtKB-SubCell"/>
</dbReference>
<keyword evidence="4 7" id="KW-1133">Transmembrane helix</keyword>
<dbReference type="Proteomes" id="UP000321570">
    <property type="component" value="Unassembled WGS sequence"/>
</dbReference>
<name>A0A564ZBJ6_HYMDI</name>
<dbReference type="GO" id="GO:0015144">
    <property type="term" value="F:carbohydrate transmembrane transporter activity"/>
    <property type="evidence" value="ECO:0007669"/>
    <property type="project" value="InterPro"/>
</dbReference>
<evidence type="ECO:0000256" key="3">
    <source>
        <dbReference type="ARBA" id="ARBA00022692"/>
    </source>
</evidence>
<keyword evidence="9" id="KW-1185">Reference proteome</keyword>
<evidence type="ECO:0000313" key="8">
    <source>
        <dbReference type="EMBL" id="VUZ56830.1"/>
    </source>
</evidence>
<feature type="transmembrane region" description="Helical" evidence="7">
    <location>
        <begin position="364"/>
        <end position="383"/>
    </location>
</feature>
<dbReference type="EMBL" id="CABIJS010000708">
    <property type="protein sequence ID" value="VUZ56830.1"/>
    <property type="molecule type" value="Genomic_DNA"/>
</dbReference>
<proteinExistence type="inferred from homology"/>
<protein>
    <recommendedName>
        <fullName evidence="10">EamA domain-containing protein</fullName>
    </recommendedName>
</protein>
<evidence type="ECO:0000256" key="6">
    <source>
        <dbReference type="SAM" id="MobiDB-lite"/>
    </source>
</evidence>
<gene>
    <name evidence="8" type="ORF">WMSIL1_LOCUS14324</name>
</gene>
<keyword evidence="3 7" id="KW-0812">Transmembrane</keyword>
<feature type="transmembrane region" description="Helical" evidence="7">
    <location>
        <begin position="12"/>
        <end position="35"/>
    </location>
</feature>
<feature type="transmembrane region" description="Helical" evidence="7">
    <location>
        <begin position="134"/>
        <end position="153"/>
    </location>
</feature>
<feature type="region of interest" description="Disordered" evidence="6">
    <location>
        <begin position="169"/>
        <end position="189"/>
    </location>
</feature>
<dbReference type="InterPro" id="IPR012435">
    <property type="entry name" value="TMEM144"/>
</dbReference>
<evidence type="ECO:0000313" key="9">
    <source>
        <dbReference type="Proteomes" id="UP000321570"/>
    </source>
</evidence>
<comment type="subcellular location">
    <subcellularLocation>
        <location evidence="1">Membrane</location>
        <topology evidence="1">Multi-pass membrane protein</topology>
    </subcellularLocation>
</comment>
<feature type="transmembrane region" description="Helical" evidence="7">
    <location>
        <begin position="304"/>
        <end position="326"/>
    </location>
</feature>
<evidence type="ECO:0000256" key="2">
    <source>
        <dbReference type="ARBA" id="ARBA00005731"/>
    </source>
</evidence>
<organism evidence="8 9">
    <name type="scientific">Hymenolepis diminuta</name>
    <name type="common">Rat tapeworm</name>
    <dbReference type="NCBI Taxonomy" id="6216"/>
    <lineage>
        <taxon>Eukaryota</taxon>
        <taxon>Metazoa</taxon>
        <taxon>Spiralia</taxon>
        <taxon>Lophotrochozoa</taxon>
        <taxon>Platyhelminthes</taxon>
        <taxon>Cestoda</taxon>
        <taxon>Eucestoda</taxon>
        <taxon>Cyclophyllidea</taxon>
        <taxon>Hymenolepididae</taxon>
        <taxon>Hymenolepis</taxon>
    </lineage>
</organism>
<dbReference type="PANTHER" id="PTHR16119:SF17">
    <property type="entry name" value="TRANSMEMBRANE PROTEIN 144"/>
    <property type="match status" value="1"/>
</dbReference>
<feature type="transmembrane region" description="Helical" evidence="7">
    <location>
        <begin position="214"/>
        <end position="236"/>
    </location>
</feature>
<evidence type="ECO:0000256" key="5">
    <source>
        <dbReference type="ARBA" id="ARBA00023136"/>
    </source>
</evidence>
<evidence type="ECO:0000256" key="7">
    <source>
        <dbReference type="SAM" id="Phobius"/>
    </source>
</evidence>
<feature type="transmembrane region" description="Helical" evidence="7">
    <location>
        <begin position="332"/>
        <end position="355"/>
    </location>
</feature>
<feature type="transmembrane region" description="Helical" evidence="7">
    <location>
        <begin position="73"/>
        <end position="94"/>
    </location>
</feature>
<feature type="transmembrane region" description="Helical" evidence="7">
    <location>
        <begin position="47"/>
        <end position="67"/>
    </location>
</feature>
<evidence type="ECO:0000256" key="1">
    <source>
        <dbReference type="ARBA" id="ARBA00004141"/>
    </source>
</evidence>
<comment type="similarity">
    <text evidence="2">Belongs to the TMEM144 family.</text>
</comment>
<evidence type="ECO:0008006" key="10">
    <source>
        <dbReference type="Google" id="ProtNLM"/>
    </source>
</evidence>
<evidence type="ECO:0000256" key="4">
    <source>
        <dbReference type="ARBA" id="ARBA00022989"/>
    </source>
</evidence>
<sequence>MQPLYTSGMAIVLVPIEWGYIAIFALTLAFGTMYLPTKKYDIGNGMIFQWLMCTSLGFCLFAIHVCFGSPKIWSLTLLSGIFWSTGNLAVVPIIRRLGMGVGMLIWSMVNLLIGWASSRFGWFGIKPEEPNNNVLNIIGVVLAALSVVVYAFITPFSTQQLLQSTTTASSDDIEVPRESEPSATQSIGDDDPLLQQERVLTIQRFWKSRTTQRLIGVILSILSGSLYGLVFVPIIYVQENYTIASKRGIDYAASLGLGAFLASTTYLILYFLILRLKSKITACYSDFDESPEIEPNVGTTPFKVLFLPAMLAGALCAIGQACWLVANEALQAAITFPIAATLPGALATLLGTVLYREVHGARNYIILAVALILTLIGSLLTGLSR</sequence>
<accession>A0A564ZBJ6</accession>